<feature type="transmembrane region" description="Helical" evidence="9">
    <location>
        <begin position="54"/>
        <end position="74"/>
    </location>
</feature>
<dbReference type="GO" id="GO:0022857">
    <property type="term" value="F:transmembrane transporter activity"/>
    <property type="evidence" value="ECO:0007669"/>
    <property type="project" value="TreeGrafter"/>
</dbReference>
<evidence type="ECO:0000256" key="6">
    <source>
        <dbReference type="ARBA" id="ARBA00022989"/>
    </source>
</evidence>
<evidence type="ECO:0000259" key="10">
    <source>
        <dbReference type="Pfam" id="PF04290"/>
    </source>
</evidence>
<dbReference type="GO" id="GO:0015740">
    <property type="term" value="P:C4-dicarboxylate transport"/>
    <property type="evidence" value="ECO:0007669"/>
    <property type="project" value="TreeGrafter"/>
</dbReference>
<dbReference type="RefSeq" id="WP_304123045.1">
    <property type="nucleotide sequence ID" value="NZ_DYZA01000197.1"/>
</dbReference>
<evidence type="ECO:0000256" key="8">
    <source>
        <dbReference type="ARBA" id="ARBA00038436"/>
    </source>
</evidence>
<dbReference type="Proteomes" id="UP000698963">
    <property type="component" value="Unassembled WGS sequence"/>
</dbReference>
<keyword evidence="7 9" id="KW-0472">Membrane</keyword>
<evidence type="ECO:0000256" key="7">
    <source>
        <dbReference type="ARBA" id="ARBA00023136"/>
    </source>
</evidence>
<feature type="domain" description="Tripartite ATP-independent periplasmic transporters DctQ component" evidence="10">
    <location>
        <begin position="30"/>
        <end position="158"/>
    </location>
</feature>
<sequence length="206" mass="22641">MTLISFQINRLTDFLMKISLWLGIALCIVMVAATLGQVFCRITHLFTFETSEEIARFSMCWLAMLGSAVALRQGRHLGVRILVDHLPAGIYDKYLAPLIQLVMLAFFLLVAVKGWAFAMRGAMQVSPALQLPMIYPYLCLPVGGALMALSMVADMLQDRFPTSAGSNASIASSVMEDMSEVAAACENAQDAPVFDPLSENRDKRQD</sequence>
<feature type="transmembrane region" description="Helical" evidence="9">
    <location>
        <begin position="94"/>
        <end position="112"/>
    </location>
</feature>
<feature type="transmembrane region" description="Helical" evidence="9">
    <location>
        <begin position="133"/>
        <end position="153"/>
    </location>
</feature>
<evidence type="ECO:0000256" key="2">
    <source>
        <dbReference type="ARBA" id="ARBA00022448"/>
    </source>
</evidence>
<keyword evidence="4" id="KW-0997">Cell inner membrane</keyword>
<dbReference type="PANTHER" id="PTHR35011">
    <property type="entry name" value="2,3-DIKETO-L-GULONATE TRAP TRANSPORTER SMALL PERMEASE PROTEIN YIAM"/>
    <property type="match status" value="1"/>
</dbReference>
<comment type="subcellular location">
    <subcellularLocation>
        <location evidence="1">Cell inner membrane</location>
        <topology evidence="1">Multi-pass membrane protein</topology>
    </subcellularLocation>
</comment>
<organism evidence="11 12">
    <name type="scientific">Mailhella massiliensis</name>
    <dbReference type="NCBI Taxonomy" id="1903261"/>
    <lineage>
        <taxon>Bacteria</taxon>
        <taxon>Pseudomonadati</taxon>
        <taxon>Thermodesulfobacteriota</taxon>
        <taxon>Desulfovibrionia</taxon>
        <taxon>Desulfovibrionales</taxon>
        <taxon>Desulfovibrionaceae</taxon>
        <taxon>Mailhella</taxon>
    </lineage>
</organism>
<comment type="similarity">
    <text evidence="8">Belongs to the TRAP transporter small permease family.</text>
</comment>
<dbReference type="Pfam" id="PF04290">
    <property type="entry name" value="DctQ"/>
    <property type="match status" value="1"/>
</dbReference>
<keyword evidence="2" id="KW-0813">Transport</keyword>
<accession>A0A921AXW0</accession>
<reference evidence="11" key="2">
    <citation type="submission" date="2021-09" db="EMBL/GenBank/DDBJ databases">
        <authorList>
            <person name="Gilroy R."/>
        </authorList>
    </citation>
    <scope>NUCLEOTIDE SEQUENCE</scope>
    <source>
        <strain evidence="11">ChiGjej2B2-19336</strain>
    </source>
</reference>
<dbReference type="GO" id="GO:0005886">
    <property type="term" value="C:plasma membrane"/>
    <property type="evidence" value="ECO:0007669"/>
    <property type="project" value="UniProtKB-SubCell"/>
</dbReference>
<evidence type="ECO:0000256" key="3">
    <source>
        <dbReference type="ARBA" id="ARBA00022475"/>
    </source>
</evidence>
<gene>
    <name evidence="11" type="ORF">K8W16_09720</name>
</gene>
<evidence type="ECO:0000256" key="1">
    <source>
        <dbReference type="ARBA" id="ARBA00004429"/>
    </source>
</evidence>
<evidence type="ECO:0000256" key="9">
    <source>
        <dbReference type="SAM" id="Phobius"/>
    </source>
</evidence>
<dbReference type="InterPro" id="IPR007387">
    <property type="entry name" value="TRAP_DctQ"/>
</dbReference>
<dbReference type="InterPro" id="IPR055348">
    <property type="entry name" value="DctQ"/>
</dbReference>
<name>A0A921AXW0_9BACT</name>
<feature type="transmembrane region" description="Helical" evidence="9">
    <location>
        <begin position="20"/>
        <end position="42"/>
    </location>
</feature>
<dbReference type="EMBL" id="DYZA01000197">
    <property type="protein sequence ID" value="HJD97906.1"/>
    <property type="molecule type" value="Genomic_DNA"/>
</dbReference>
<evidence type="ECO:0000313" key="12">
    <source>
        <dbReference type="Proteomes" id="UP000698963"/>
    </source>
</evidence>
<evidence type="ECO:0000313" key="11">
    <source>
        <dbReference type="EMBL" id="HJD97906.1"/>
    </source>
</evidence>
<evidence type="ECO:0000256" key="4">
    <source>
        <dbReference type="ARBA" id="ARBA00022519"/>
    </source>
</evidence>
<evidence type="ECO:0000256" key="5">
    <source>
        <dbReference type="ARBA" id="ARBA00022692"/>
    </source>
</evidence>
<keyword evidence="6 9" id="KW-1133">Transmembrane helix</keyword>
<dbReference type="PANTHER" id="PTHR35011:SF11">
    <property type="entry name" value="TRAP TRANSPORTER SMALL PERMEASE PROTEIN"/>
    <property type="match status" value="1"/>
</dbReference>
<comment type="caution">
    <text evidence="11">The sequence shown here is derived from an EMBL/GenBank/DDBJ whole genome shotgun (WGS) entry which is preliminary data.</text>
</comment>
<protein>
    <submittedName>
        <fullName evidence="11">TRAP transporter small permease</fullName>
    </submittedName>
</protein>
<keyword evidence="5 9" id="KW-0812">Transmembrane</keyword>
<proteinExistence type="inferred from homology"/>
<dbReference type="AlphaFoldDB" id="A0A921AXW0"/>
<keyword evidence="3" id="KW-1003">Cell membrane</keyword>
<reference evidence="11" key="1">
    <citation type="journal article" date="2021" name="PeerJ">
        <title>Extensive microbial diversity within the chicken gut microbiome revealed by metagenomics and culture.</title>
        <authorList>
            <person name="Gilroy R."/>
            <person name="Ravi A."/>
            <person name="Getino M."/>
            <person name="Pursley I."/>
            <person name="Horton D.L."/>
            <person name="Alikhan N.F."/>
            <person name="Baker D."/>
            <person name="Gharbi K."/>
            <person name="Hall N."/>
            <person name="Watson M."/>
            <person name="Adriaenssens E.M."/>
            <person name="Foster-Nyarko E."/>
            <person name="Jarju S."/>
            <person name="Secka A."/>
            <person name="Antonio M."/>
            <person name="Oren A."/>
            <person name="Chaudhuri R.R."/>
            <person name="La Ragione R."/>
            <person name="Hildebrand F."/>
            <person name="Pallen M.J."/>
        </authorList>
    </citation>
    <scope>NUCLEOTIDE SEQUENCE</scope>
    <source>
        <strain evidence="11">ChiGjej2B2-19336</strain>
    </source>
</reference>